<sequence length="284" mass="31041">MTSMLRYLVLVALVVVASGCSCWPQSFGQHLNNGDHVMKVEIVAQITLGWTKYYLADVLDVWATTHPHPSVVNCGRQVILRTASSSAACGVTWLQNGHVYLLNGFGSDTVLGFGIVDINSCGLVREYCSLSECEQEQLEKWVGKKCSCAYTKEYNPVCAACGDALQTFGNTGEASCQGWSVVSEGECPDCSKKCKDVQILCLWGSRRCCIDGSWQCPSGTPQLPVYSCKPCDEGISSELKERSIKGSMERELRKMNQELIAALMEAERGTLGANRVVKQSKVQP</sequence>
<feature type="signal peptide" evidence="5">
    <location>
        <begin position="1"/>
        <end position="19"/>
    </location>
</feature>
<evidence type="ECO:0000256" key="3">
    <source>
        <dbReference type="PIRSR" id="PIRSR601820-1"/>
    </source>
</evidence>
<dbReference type="GO" id="GO:0046872">
    <property type="term" value="F:metal ion binding"/>
    <property type="evidence" value="ECO:0007669"/>
    <property type="project" value="UniProtKB-KW"/>
</dbReference>
<dbReference type="InterPro" id="IPR008993">
    <property type="entry name" value="TIMP-like_OB-fold"/>
</dbReference>
<dbReference type="AlphaFoldDB" id="A0A7S4FK40"/>
<feature type="chain" id="PRO_5031242875" description="NTR domain-containing protein" evidence="5">
    <location>
        <begin position="20"/>
        <end position="284"/>
    </location>
</feature>
<organism evidence="6">
    <name type="scientific">Eutreptiella gymnastica</name>
    <dbReference type="NCBI Taxonomy" id="73025"/>
    <lineage>
        <taxon>Eukaryota</taxon>
        <taxon>Discoba</taxon>
        <taxon>Euglenozoa</taxon>
        <taxon>Euglenida</taxon>
        <taxon>Spirocuta</taxon>
        <taxon>Euglenophyceae</taxon>
        <taxon>Eutreptiales</taxon>
        <taxon>Eutreptiaceae</taxon>
        <taxon>Eutreptiella</taxon>
    </lineage>
</organism>
<keyword evidence="4" id="KW-1015">Disulfide bond</keyword>
<dbReference type="InterPro" id="IPR001820">
    <property type="entry name" value="TIMP"/>
</dbReference>
<dbReference type="GO" id="GO:0051045">
    <property type="term" value="P:negative regulation of membrane protein ectodomain proteolysis"/>
    <property type="evidence" value="ECO:0007669"/>
    <property type="project" value="TreeGrafter"/>
</dbReference>
<comment type="subcellular location">
    <subcellularLocation>
        <location evidence="1">Secreted</location>
    </subcellularLocation>
</comment>
<dbReference type="PANTHER" id="PTHR11844:SF33">
    <property type="entry name" value="TISSUE INHIBITOR OF METALLOPROTEINASE"/>
    <property type="match status" value="1"/>
</dbReference>
<evidence type="ECO:0000256" key="2">
    <source>
        <dbReference type="ARBA" id="ARBA00022525"/>
    </source>
</evidence>
<dbReference type="Pfam" id="PF00965">
    <property type="entry name" value="TIMP"/>
    <property type="match status" value="1"/>
</dbReference>
<evidence type="ECO:0000313" key="6">
    <source>
        <dbReference type="EMBL" id="CAE0798822.1"/>
    </source>
</evidence>
<dbReference type="SUPFAM" id="SSF50242">
    <property type="entry name" value="TIMP-like"/>
    <property type="match status" value="1"/>
</dbReference>
<reference evidence="6" key="1">
    <citation type="submission" date="2021-01" db="EMBL/GenBank/DDBJ databases">
        <authorList>
            <person name="Corre E."/>
            <person name="Pelletier E."/>
            <person name="Niang G."/>
            <person name="Scheremetjew M."/>
            <person name="Finn R."/>
            <person name="Kale V."/>
            <person name="Holt S."/>
            <person name="Cochrane G."/>
            <person name="Meng A."/>
            <person name="Brown T."/>
            <person name="Cohen L."/>
        </authorList>
    </citation>
    <scope>NUCLEOTIDE SEQUENCE</scope>
    <source>
        <strain evidence="6">CCMP1594</strain>
    </source>
</reference>
<feature type="disulfide bond" evidence="4">
    <location>
        <begin position="20"/>
        <end position="89"/>
    </location>
</feature>
<proteinExistence type="predicted"/>
<dbReference type="GO" id="GO:0031012">
    <property type="term" value="C:extracellular matrix"/>
    <property type="evidence" value="ECO:0007669"/>
    <property type="project" value="TreeGrafter"/>
</dbReference>
<evidence type="ECO:0008006" key="7">
    <source>
        <dbReference type="Google" id="ProtNLM"/>
    </source>
</evidence>
<dbReference type="GO" id="GO:0005615">
    <property type="term" value="C:extracellular space"/>
    <property type="evidence" value="ECO:0007669"/>
    <property type="project" value="TreeGrafter"/>
</dbReference>
<feature type="binding site" evidence="3">
    <location>
        <position position="20"/>
    </location>
    <ligand>
        <name>Zn(2+)</name>
        <dbReference type="ChEBI" id="CHEBI:29105"/>
        <note>ligand shared with metalloproteinase partner</note>
    </ligand>
</feature>
<dbReference type="PROSITE" id="PS51257">
    <property type="entry name" value="PROKAR_LIPOPROTEIN"/>
    <property type="match status" value="1"/>
</dbReference>
<dbReference type="PANTHER" id="PTHR11844">
    <property type="entry name" value="METALLOPROTEASE INHIBITOR"/>
    <property type="match status" value="1"/>
</dbReference>
<keyword evidence="2" id="KW-0964">Secreted</keyword>
<keyword evidence="3" id="KW-0479">Metal-binding</keyword>
<feature type="disulfide bond" evidence="4">
    <location>
        <begin position="22"/>
        <end position="121"/>
    </location>
</feature>
<accession>A0A7S4FK40</accession>
<dbReference type="Gene3D" id="2.40.50.120">
    <property type="match status" value="1"/>
</dbReference>
<evidence type="ECO:0000256" key="1">
    <source>
        <dbReference type="ARBA" id="ARBA00004613"/>
    </source>
</evidence>
<evidence type="ECO:0000256" key="5">
    <source>
        <dbReference type="SAM" id="SignalP"/>
    </source>
</evidence>
<keyword evidence="5" id="KW-0732">Signal</keyword>
<dbReference type="GO" id="GO:0002020">
    <property type="term" value="F:protease binding"/>
    <property type="evidence" value="ECO:0007669"/>
    <property type="project" value="TreeGrafter"/>
</dbReference>
<name>A0A7S4FK40_9EUGL</name>
<protein>
    <recommendedName>
        <fullName evidence="7">NTR domain-containing protein</fullName>
    </recommendedName>
</protein>
<dbReference type="EMBL" id="HBJA01030247">
    <property type="protein sequence ID" value="CAE0798822.1"/>
    <property type="molecule type" value="Transcribed_RNA"/>
</dbReference>
<evidence type="ECO:0000256" key="4">
    <source>
        <dbReference type="PIRSR" id="PIRSR601820-3"/>
    </source>
</evidence>
<gene>
    <name evidence="6" type="ORF">EGYM00163_LOCUS9943</name>
</gene>
<keyword evidence="3" id="KW-0862">Zinc</keyword>
<dbReference type="Gene3D" id="3.30.60.30">
    <property type="match status" value="1"/>
</dbReference>
<dbReference type="GO" id="GO:0008191">
    <property type="term" value="F:metalloendopeptidase inhibitor activity"/>
    <property type="evidence" value="ECO:0007669"/>
    <property type="project" value="InterPro"/>
</dbReference>